<dbReference type="InterPro" id="IPR020904">
    <property type="entry name" value="Sc_DH/Rdtase_CS"/>
</dbReference>
<keyword evidence="6" id="KW-1185">Reference proteome</keyword>
<name>A0ABX8DCU1_9GAMM</name>
<dbReference type="NCBIfam" id="NF006565">
    <property type="entry name" value="PRK09072.1"/>
    <property type="match status" value="1"/>
</dbReference>
<dbReference type="PANTHER" id="PTHR44196:SF1">
    <property type="entry name" value="DEHYDROGENASE_REDUCTASE SDR FAMILY MEMBER 7B"/>
    <property type="match status" value="1"/>
</dbReference>
<protein>
    <submittedName>
        <fullName evidence="5">SDR family oxidoreductase</fullName>
    </submittedName>
</protein>
<gene>
    <name evidence="5" type="ORF">KHX94_14645</name>
</gene>
<evidence type="ECO:0000256" key="2">
    <source>
        <dbReference type="ARBA" id="ARBA00023002"/>
    </source>
</evidence>
<dbReference type="Gene3D" id="3.40.50.720">
    <property type="entry name" value="NAD(P)-binding Rossmann-like Domain"/>
    <property type="match status" value="1"/>
</dbReference>
<dbReference type="InterPro" id="IPR002347">
    <property type="entry name" value="SDR_fam"/>
</dbReference>
<evidence type="ECO:0000313" key="5">
    <source>
        <dbReference type="EMBL" id="QVK22548.1"/>
    </source>
</evidence>
<evidence type="ECO:0000256" key="1">
    <source>
        <dbReference type="ARBA" id="ARBA00006484"/>
    </source>
</evidence>
<dbReference type="RefSeq" id="WP_213681200.1">
    <property type="nucleotide sequence ID" value="NZ_CP074572.1"/>
</dbReference>
<evidence type="ECO:0000256" key="3">
    <source>
        <dbReference type="RuleBase" id="RU000363"/>
    </source>
</evidence>
<dbReference type="SUPFAM" id="SSF51735">
    <property type="entry name" value="NAD(P)-binding Rossmann-fold domains"/>
    <property type="match status" value="1"/>
</dbReference>
<dbReference type="InterPro" id="IPR036291">
    <property type="entry name" value="NAD(P)-bd_dom_sf"/>
</dbReference>
<sequence>MTLPRRRVVISGASGGIGSAIAKALAVQGHELLLCGRNSSKLNQLKEELEGTGHQLLTADLTTAAGLKTLLAAAQAFDADTLINCLGVNQLQTLSATSAADSERILNTNLLAPINICRTLLPLFQLKPSTIVNVGSILGSIGYAGSTLYCASKAGLHGFTEALRRELADTKISVLYLAPRATDTELNNQEMQQMNQQLGNKTDSPEWVAEQLCQALAQRRQGDLYLGWPESLFVRINALLPRVVDKSLLKQLPIIKRFCQGTTPAPQTAGERHEVS</sequence>
<dbReference type="InterPro" id="IPR057326">
    <property type="entry name" value="KR_dom"/>
</dbReference>
<reference evidence="5 6" key="1">
    <citation type="journal article" date="2012" name="Int. J. Syst. Evol. Microbiol.">
        <title>Shewanella dokdonensis sp. nov., isolated from seawater.</title>
        <authorList>
            <person name="Sung H.R."/>
            <person name="Yoon J.H."/>
            <person name="Ghim S.Y."/>
        </authorList>
    </citation>
    <scope>NUCLEOTIDE SEQUENCE [LARGE SCALE GENOMIC DNA]</scope>
    <source>
        <strain evidence="5 6">DSM 23626</strain>
    </source>
</reference>
<dbReference type="PROSITE" id="PS00061">
    <property type="entry name" value="ADH_SHORT"/>
    <property type="match status" value="1"/>
</dbReference>
<evidence type="ECO:0000313" key="6">
    <source>
        <dbReference type="Proteomes" id="UP000676428"/>
    </source>
</evidence>
<comment type="similarity">
    <text evidence="1 3">Belongs to the short-chain dehydrogenases/reductases (SDR) family.</text>
</comment>
<dbReference type="Proteomes" id="UP000676428">
    <property type="component" value="Chromosome"/>
</dbReference>
<evidence type="ECO:0000259" key="4">
    <source>
        <dbReference type="SMART" id="SM00822"/>
    </source>
</evidence>
<dbReference type="PRINTS" id="PR00080">
    <property type="entry name" value="SDRFAMILY"/>
</dbReference>
<dbReference type="PANTHER" id="PTHR44196">
    <property type="entry name" value="DEHYDROGENASE/REDUCTASE SDR FAMILY MEMBER 7B"/>
    <property type="match status" value="1"/>
</dbReference>
<dbReference type="EMBL" id="CP074572">
    <property type="protein sequence ID" value="QVK22548.1"/>
    <property type="molecule type" value="Genomic_DNA"/>
</dbReference>
<dbReference type="SMART" id="SM00822">
    <property type="entry name" value="PKS_KR"/>
    <property type="match status" value="1"/>
</dbReference>
<dbReference type="PRINTS" id="PR00081">
    <property type="entry name" value="GDHRDH"/>
</dbReference>
<feature type="domain" description="Ketoreductase" evidence="4">
    <location>
        <begin position="6"/>
        <end position="184"/>
    </location>
</feature>
<proteinExistence type="inferred from homology"/>
<organism evidence="5 6">
    <name type="scientific">Shewanella dokdonensis</name>
    <dbReference type="NCBI Taxonomy" id="712036"/>
    <lineage>
        <taxon>Bacteria</taxon>
        <taxon>Pseudomonadati</taxon>
        <taxon>Pseudomonadota</taxon>
        <taxon>Gammaproteobacteria</taxon>
        <taxon>Alteromonadales</taxon>
        <taxon>Shewanellaceae</taxon>
        <taxon>Shewanella</taxon>
    </lineage>
</organism>
<accession>A0ABX8DCU1</accession>
<keyword evidence="2" id="KW-0560">Oxidoreductase</keyword>
<dbReference type="Pfam" id="PF00106">
    <property type="entry name" value="adh_short"/>
    <property type="match status" value="1"/>
</dbReference>
<dbReference type="CDD" id="cd05233">
    <property type="entry name" value="SDR_c"/>
    <property type="match status" value="1"/>
</dbReference>